<evidence type="ECO:0000256" key="8">
    <source>
        <dbReference type="SAM" id="MobiDB-lite"/>
    </source>
</evidence>
<evidence type="ECO:0000259" key="10">
    <source>
        <dbReference type="Pfam" id="PF20451"/>
    </source>
</evidence>
<evidence type="ECO:0000256" key="6">
    <source>
        <dbReference type="ARBA" id="ARBA00023163"/>
    </source>
</evidence>
<feature type="compositionally biased region" description="Basic and acidic residues" evidence="8">
    <location>
        <begin position="1"/>
        <end position="23"/>
    </location>
</feature>
<keyword evidence="6" id="KW-0804">Transcription</keyword>
<evidence type="ECO:0000256" key="2">
    <source>
        <dbReference type="ARBA" id="ARBA00007214"/>
    </source>
</evidence>
<evidence type="ECO:0000313" key="12">
    <source>
        <dbReference type="EMBL" id="CAI9767327.1"/>
    </source>
</evidence>
<dbReference type="PANTHER" id="PTHR31713">
    <property type="entry name" value="OS02G0177800 PROTEIN"/>
    <property type="match status" value="1"/>
</dbReference>
<feature type="region of interest" description="Disordered" evidence="8">
    <location>
        <begin position="1"/>
        <end position="24"/>
    </location>
</feature>
<dbReference type="InterPro" id="IPR046831">
    <property type="entry name" value="Calmodulin_bind_N"/>
</dbReference>
<dbReference type="GO" id="GO:0043565">
    <property type="term" value="F:sequence-specific DNA binding"/>
    <property type="evidence" value="ECO:0007669"/>
    <property type="project" value="TreeGrafter"/>
</dbReference>
<keyword evidence="4" id="KW-0238">DNA-binding</keyword>
<dbReference type="InterPro" id="IPR046830">
    <property type="entry name" value="Calmod_bind_M"/>
</dbReference>
<name>A0AAD1ZCK2_9LAMI</name>
<keyword evidence="3" id="KW-0805">Transcription regulation</keyword>
<feature type="domain" description="Calmodulin binding protein C-terminal" evidence="11">
    <location>
        <begin position="319"/>
        <end position="380"/>
    </location>
</feature>
<evidence type="ECO:0000313" key="13">
    <source>
        <dbReference type="Proteomes" id="UP000834106"/>
    </source>
</evidence>
<dbReference type="InterPro" id="IPR012416">
    <property type="entry name" value="CBP60"/>
</dbReference>
<comment type="similarity">
    <text evidence="2">Belongs to the plant ACBP60 protein family.</text>
</comment>
<reference evidence="12" key="1">
    <citation type="submission" date="2023-05" db="EMBL/GenBank/DDBJ databases">
        <authorList>
            <person name="Huff M."/>
        </authorList>
    </citation>
    <scope>NUCLEOTIDE SEQUENCE</scope>
</reference>
<feature type="domain" description="Calmodulin binding protein central" evidence="10">
    <location>
        <begin position="249"/>
        <end position="314"/>
    </location>
</feature>
<evidence type="ECO:0000256" key="3">
    <source>
        <dbReference type="ARBA" id="ARBA00023015"/>
    </source>
</evidence>
<dbReference type="EMBL" id="OU503044">
    <property type="protein sequence ID" value="CAI9767327.1"/>
    <property type="molecule type" value="Genomic_DNA"/>
</dbReference>
<sequence>MSQKRQQHEDAKPRFEGTPFEEKRRRRAPSFRSVVLEAINVQRLQHLIEPVLEPLIRRVVKEEVDSALTKYVISIKRSHGKDIQHNESRCLQLHFLHAISLPVFTGTRIAEECNNLKVALVDSLSGQVVSSGPECSATVEIVVLEGDFDCDEGENWALEEFKNNIVRARTGKKPLLTGDVLLNLKDGIGVVGDISFTDNSSWTRSRKFRLGAKVADSIDGIRIREARSESFVVKDHRGELYKKHHPPFLLDEVWRLEKIGKDGAFHKRLSKERVKTVKDFLILLFLDPTRLRHILGTGMSTKMWEVTVEHAQTCVLDKKLHLYNPSGSQQKIGVVFNVVGQVTALFLDGRYIPGDKLSELEKADAYDLVISAYRDWEKVVTLDDEASLMDLVPCLSIAQSSSNLQLEGSSNGNKVLSSQNFDRFSHLQQNVSSPDIMQSMYSIGGLSNLDGYFHSVDPVNIMLEQPSNSPVQDANTLLYNADSMSQAFCADEQLKCFGTGCSLQDSNMQSSADLQSIVSCFLPRPVVPLDKAQRRWKILFSVFRMILNKKNCAKKSSCRNSKVQ</sequence>
<evidence type="ECO:0000259" key="9">
    <source>
        <dbReference type="Pfam" id="PF07887"/>
    </source>
</evidence>
<evidence type="ECO:0000256" key="7">
    <source>
        <dbReference type="ARBA" id="ARBA00023242"/>
    </source>
</evidence>
<dbReference type="InterPro" id="IPR046829">
    <property type="entry name" value="Calmod_bind_C"/>
</dbReference>
<dbReference type="PANTHER" id="PTHR31713:SF14">
    <property type="entry name" value="CALMODULIN-BINDING PROTEIN 60 A"/>
    <property type="match status" value="1"/>
</dbReference>
<keyword evidence="5" id="KW-0010">Activator</keyword>
<evidence type="ECO:0008006" key="14">
    <source>
        <dbReference type="Google" id="ProtNLM"/>
    </source>
</evidence>
<accession>A0AAD1ZCK2</accession>
<dbReference type="Pfam" id="PF20452">
    <property type="entry name" value="Calmod_bind_C"/>
    <property type="match status" value="1"/>
</dbReference>
<dbReference type="GO" id="GO:0005516">
    <property type="term" value="F:calmodulin binding"/>
    <property type="evidence" value="ECO:0007669"/>
    <property type="project" value="InterPro"/>
</dbReference>
<dbReference type="GO" id="GO:0080142">
    <property type="term" value="P:regulation of salicylic acid biosynthetic process"/>
    <property type="evidence" value="ECO:0007669"/>
    <property type="project" value="TreeGrafter"/>
</dbReference>
<evidence type="ECO:0000256" key="5">
    <source>
        <dbReference type="ARBA" id="ARBA00023159"/>
    </source>
</evidence>
<dbReference type="AlphaFoldDB" id="A0AAD1ZCK2"/>
<gene>
    <name evidence="12" type="ORF">FPE_LOCUS14757</name>
</gene>
<evidence type="ECO:0000256" key="1">
    <source>
        <dbReference type="ARBA" id="ARBA00004123"/>
    </source>
</evidence>
<dbReference type="Proteomes" id="UP000834106">
    <property type="component" value="Chromosome 9"/>
</dbReference>
<protein>
    <recommendedName>
        <fullName evidence="14">Calmodulin-binding protein 60 A-like</fullName>
    </recommendedName>
</protein>
<comment type="subcellular location">
    <subcellularLocation>
        <location evidence="1">Nucleus</location>
    </subcellularLocation>
</comment>
<dbReference type="GO" id="GO:0005634">
    <property type="term" value="C:nucleus"/>
    <property type="evidence" value="ECO:0007669"/>
    <property type="project" value="UniProtKB-SubCell"/>
</dbReference>
<dbReference type="GO" id="GO:0003700">
    <property type="term" value="F:DNA-binding transcription factor activity"/>
    <property type="evidence" value="ECO:0007669"/>
    <property type="project" value="TreeGrafter"/>
</dbReference>
<evidence type="ECO:0000259" key="11">
    <source>
        <dbReference type="Pfam" id="PF20452"/>
    </source>
</evidence>
<dbReference type="Pfam" id="PF20451">
    <property type="entry name" value="Calmod_bind_M"/>
    <property type="match status" value="1"/>
</dbReference>
<feature type="domain" description="Calmodulin binding protein-like N-terminal" evidence="9">
    <location>
        <begin position="91"/>
        <end position="236"/>
    </location>
</feature>
<dbReference type="Pfam" id="PF07887">
    <property type="entry name" value="Calmodulin_bind"/>
    <property type="match status" value="1"/>
</dbReference>
<organism evidence="12 13">
    <name type="scientific">Fraxinus pennsylvanica</name>
    <dbReference type="NCBI Taxonomy" id="56036"/>
    <lineage>
        <taxon>Eukaryota</taxon>
        <taxon>Viridiplantae</taxon>
        <taxon>Streptophyta</taxon>
        <taxon>Embryophyta</taxon>
        <taxon>Tracheophyta</taxon>
        <taxon>Spermatophyta</taxon>
        <taxon>Magnoliopsida</taxon>
        <taxon>eudicotyledons</taxon>
        <taxon>Gunneridae</taxon>
        <taxon>Pentapetalae</taxon>
        <taxon>asterids</taxon>
        <taxon>lamiids</taxon>
        <taxon>Lamiales</taxon>
        <taxon>Oleaceae</taxon>
        <taxon>Oleeae</taxon>
        <taxon>Fraxinus</taxon>
    </lineage>
</organism>
<proteinExistence type="inferred from homology"/>
<keyword evidence="7" id="KW-0539">Nucleus</keyword>
<evidence type="ECO:0000256" key="4">
    <source>
        <dbReference type="ARBA" id="ARBA00023125"/>
    </source>
</evidence>
<keyword evidence="13" id="KW-1185">Reference proteome</keyword>